<evidence type="ECO:0000313" key="1">
    <source>
        <dbReference type="EMBL" id="KHG19927.1"/>
    </source>
</evidence>
<name>A0A0B0P4V9_GOSAR</name>
<proteinExistence type="predicted"/>
<keyword evidence="2" id="KW-1185">Reference proteome</keyword>
<dbReference type="AlphaFoldDB" id="A0A0B0P4V9"/>
<protein>
    <submittedName>
        <fullName evidence="1">Uncharacterized protein</fullName>
    </submittedName>
</protein>
<organism evidence="1 2">
    <name type="scientific">Gossypium arboreum</name>
    <name type="common">Tree cotton</name>
    <name type="synonym">Gossypium nanking</name>
    <dbReference type="NCBI Taxonomy" id="29729"/>
    <lineage>
        <taxon>Eukaryota</taxon>
        <taxon>Viridiplantae</taxon>
        <taxon>Streptophyta</taxon>
        <taxon>Embryophyta</taxon>
        <taxon>Tracheophyta</taxon>
        <taxon>Spermatophyta</taxon>
        <taxon>Magnoliopsida</taxon>
        <taxon>eudicotyledons</taxon>
        <taxon>Gunneridae</taxon>
        <taxon>Pentapetalae</taxon>
        <taxon>rosids</taxon>
        <taxon>malvids</taxon>
        <taxon>Malvales</taxon>
        <taxon>Malvaceae</taxon>
        <taxon>Malvoideae</taxon>
        <taxon>Gossypium</taxon>
    </lineage>
</organism>
<sequence>MSRTCMGHIMRATVRPCLGHGIGIETRAV</sequence>
<gene>
    <name evidence="1" type="ORF">F383_26267</name>
</gene>
<accession>A0A0B0P4V9</accession>
<dbReference type="EMBL" id="KN414366">
    <property type="protein sequence ID" value="KHG19927.1"/>
    <property type="molecule type" value="Genomic_DNA"/>
</dbReference>
<evidence type="ECO:0000313" key="2">
    <source>
        <dbReference type="Proteomes" id="UP000032142"/>
    </source>
</evidence>
<reference evidence="2" key="1">
    <citation type="submission" date="2014-09" db="EMBL/GenBank/DDBJ databases">
        <authorList>
            <person name="Mudge J."/>
            <person name="Ramaraj T."/>
            <person name="Lindquist I.E."/>
            <person name="Bharti A.K."/>
            <person name="Sundararajan A."/>
            <person name="Cameron C.T."/>
            <person name="Woodward J.E."/>
            <person name="May G.D."/>
            <person name="Brubaker C."/>
            <person name="Broadhvest J."/>
            <person name="Wilkins T.A."/>
        </authorList>
    </citation>
    <scope>NUCLEOTIDE SEQUENCE</scope>
    <source>
        <strain evidence="2">cv. AKA8401</strain>
    </source>
</reference>
<dbReference type="Proteomes" id="UP000032142">
    <property type="component" value="Unassembled WGS sequence"/>
</dbReference>